<dbReference type="EMBL" id="JBHTLY010000009">
    <property type="protein sequence ID" value="MFD1203221.1"/>
    <property type="molecule type" value="Genomic_DNA"/>
</dbReference>
<dbReference type="PANTHER" id="PTHR30024">
    <property type="entry name" value="ALIPHATIC SULFONATES-BINDING PROTEIN-RELATED"/>
    <property type="match status" value="1"/>
</dbReference>
<evidence type="ECO:0000313" key="3">
    <source>
        <dbReference type="Proteomes" id="UP001597181"/>
    </source>
</evidence>
<gene>
    <name evidence="2" type="ORF">ACFQ3U_15090</name>
</gene>
<accession>A0ABW3TR39</accession>
<sequence length="396" mass="41625">MRAPARPSSALPTRRAFLGVLGAVGAVSLLTACSELPFGGTGRGRDGASSDAHSDAFGRPAQRDRAVMGSTERTTARVGLILGPPSMGLSRFLLAAEAGQTHHTFEVEVTGVDFATLAARFNQGDFDIVTLPSNIGAVLYNNTDIKTEVEVISVGNLGVLYGVTTDPGVGTLADLRGRTVYSIGQNGTPEYTIAAVLDGHGLSEEVDMAYRSTPFEVLNLLQNEPNAIAVLPQPFVELARTMVPSLHVPIDITQAWDAMPTNTAASQAVTTHTIVNRSFLEQHEAAVIEYLQQVGASVDFTLDNIAEAAAVQEKLGTFLNNDVAAAAMPFCSIVNLTGEVMHEALSGFLAAIHAQNPAAVGGKLPGGDFYYMPPIGALDADVRELVGGLDPAERRS</sequence>
<name>A0ABW3TR39_9MICO</name>
<dbReference type="PROSITE" id="PS51257">
    <property type="entry name" value="PROKAR_LIPOPROTEIN"/>
    <property type="match status" value="1"/>
</dbReference>
<comment type="caution">
    <text evidence="2">The sequence shown here is derived from an EMBL/GenBank/DDBJ whole genome shotgun (WGS) entry which is preliminary data.</text>
</comment>
<dbReference type="PANTHER" id="PTHR30024:SF46">
    <property type="entry name" value="ABC TRANSPORTER, SUBSTRATE-BINDING LIPOPROTEIN"/>
    <property type="match status" value="1"/>
</dbReference>
<keyword evidence="3" id="KW-1185">Reference proteome</keyword>
<feature type="region of interest" description="Disordered" evidence="1">
    <location>
        <begin position="41"/>
        <end position="72"/>
    </location>
</feature>
<reference evidence="3" key="1">
    <citation type="journal article" date="2019" name="Int. J. Syst. Evol. Microbiol.">
        <title>The Global Catalogue of Microorganisms (GCM) 10K type strain sequencing project: providing services to taxonomists for standard genome sequencing and annotation.</title>
        <authorList>
            <consortium name="The Broad Institute Genomics Platform"/>
            <consortium name="The Broad Institute Genome Sequencing Center for Infectious Disease"/>
            <person name="Wu L."/>
            <person name="Ma J."/>
        </authorList>
    </citation>
    <scope>NUCLEOTIDE SEQUENCE [LARGE SCALE GENOMIC DNA]</scope>
    <source>
        <strain evidence="3">CCUG 50213</strain>
    </source>
</reference>
<evidence type="ECO:0000313" key="2">
    <source>
        <dbReference type="EMBL" id="MFD1203221.1"/>
    </source>
</evidence>
<protein>
    <recommendedName>
        <fullName evidence="4">NitT/TauT family transport system substrate-binding protein</fullName>
    </recommendedName>
</protein>
<evidence type="ECO:0000256" key="1">
    <source>
        <dbReference type="SAM" id="MobiDB-lite"/>
    </source>
</evidence>
<feature type="compositionally biased region" description="Basic and acidic residues" evidence="1">
    <location>
        <begin position="43"/>
        <end position="66"/>
    </location>
</feature>
<dbReference type="RefSeq" id="WP_343961593.1">
    <property type="nucleotide sequence ID" value="NZ_BAAAKZ010000012.1"/>
</dbReference>
<dbReference type="Gene3D" id="3.40.190.10">
    <property type="entry name" value="Periplasmic binding protein-like II"/>
    <property type="match status" value="2"/>
</dbReference>
<dbReference type="Proteomes" id="UP001597181">
    <property type="component" value="Unassembled WGS sequence"/>
</dbReference>
<proteinExistence type="predicted"/>
<organism evidence="2 3">
    <name type="scientific">Leucobacter albus</name>
    <dbReference type="NCBI Taxonomy" id="272210"/>
    <lineage>
        <taxon>Bacteria</taxon>
        <taxon>Bacillati</taxon>
        <taxon>Actinomycetota</taxon>
        <taxon>Actinomycetes</taxon>
        <taxon>Micrococcales</taxon>
        <taxon>Microbacteriaceae</taxon>
        <taxon>Leucobacter</taxon>
    </lineage>
</organism>
<dbReference type="SUPFAM" id="SSF53850">
    <property type="entry name" value="Periplasmic binding protein-like II"/>
    <property type="match status" value="1"/>
</dbReference>
<evidence type="ECO:0008006" key="4">
    <source>
        <dbReference type="Google" id="ProtNLM"/>
    </source>
</evidence>